<feature type="transmembrane region" description="Helical" evidence="1">
    <location>
        <begin position="43"/>
        <end position="64"/>
    </location>
</feature>
<sequence length="175" mass="19630">MASVYTEDEKVFGQYPPKTCLYVYLVLGVVLLAIPFISQPVLLPLNIVIAVIGGALIALEFFAISKDKQCLLLMFLIFESIFLAFLVCFLVLGLIYYFLLEIKADDEPENPLVGTKTDKMSKAMAGVLIIEAVLLVPSIHRWLLTWQVYRHAKRRNARYAVDAATPVGYHTYAIA</sequence>
<keyword evidence="1" id="KW-0472">Membrane</keyword>
<evidence type="ECO:0000256" key="1">
    <source>
        <dbReference type="SAM" id="Phobius"/>
    </source>
</evidence>
<feature type="transmembrane region" description="Helical" evidence="1">
    <location>
        <begin position="123"/>
        <end position="144"/>
    </location>
</feature>
<keyword evidence="3" id="KW-1185">Reference proteome</keyword>
<organism evidence="2 3">
    <name type="scientific">Caenorhabditis auriculariae</name>
    <dbReference type="NCBI Taxonomy" id="2777116"/>
    <lineage>
        <taxon>Eukaryota</taxon>
        <taxon>Metazoa</taxon>
        <taxon>Ecdysozoa</taxon>
        <taxon>Nematoda</taxon>
        <taxon>Chromadorea</taxon>
        <taxon>Rhabditida</taxon>
        <taxon>Rhabditina</taxon>
        <taxon>Rhabditomorpha</taxon>
        <taxon>Rhabditoidea</taxon>
        <taxon>Rhabditidae</taxon>
        <taxon>Peloderinae</taxon>
        <taxon>Caenorhabditis</taxon>
    </lineage>
</organism>
<proteinExistence type="predicted"/>
<dbReference type="AlphaFoldDB" id="A0A8S1HGU2"/>
<dbReference type="Proteomes" id="UP000835052">
    <property type="component" value="Unassembled WGS sequence"/>
</dbReference>
<name>A0A8S1HGU2_9PELO</name>
<reference evidence="2" key="1">
    <citation type="submission" date="2020-10" db="EMBL/GenBank/DDBJ databases">
        <authorList>
            <person name="Kikuchi T."/>
        </authorList>
    </citation>
    <scope>NUCLEOTIDE SEQUENCE</scope>
    <source>
        <strain evidence="2">NKZ352</strain>
    </source>
</reference>
<keyword evidence="1" id="KW-0812">Transmembrane</keyword>
<feature type="transmembrane region" description="Helical" evidence="1">
    <location>
        <begin position="71"/>
        <end position="99"/>
    </location>
</feature>
<evidence type="ECO:0000313" key="2">
    <source>
        <dbReference type="EMBL" id="CAD6194954.1"/>
    </source>
</evidence>
<dbReference type="EMBL" id="CAJGYM010000049">
    <property type="protein sequence ID" value="CAD6194954.1"/>
    <property type="molecule type" value="Genomic_DNA"/>
</dbReference>
<protein>
    <submittedName>
        <fullName evidence="2">Uncharacterized protein</fullName>
    </submittedName>
</protein>
<evidence type="ECO:0000313" key="3">
    <source>
        <dbReference type="Proteomes" id="UP000835052"/>
    </source>
</evidence>
<gene>
    <name evidence="2" type="ORF">CAUJ_LOCUS10873</name>
</gene>
<comment type="caution">
    <text evidence="2">The sequence shown here is derived from an EMBL/GenBank/DDBJ whole genome shotgun (WGS) entry which is preliminary data.</text>
</comment>
<feature type="transmembrane region" description="Helical" evidence="1">
    <location>
        <begin position="21"/>
        <end position="37"/>
    </location>
</feature>
<accession>A0A8S1HGU2</accession>
<keyword evidence="1" id="KW-1133">Transmembrane helix</keyword>